<keyword evidence="2" id="KW-0418">Kinase</keyword>
<reference evidence="2" key="1">
    <citation type="submission" date="2019-12" db="EMBL/GenBank/DDBJ databases">
        <authorList>
            <person name="Scholes J."/>
        </authorList>
    </citation>
    <scope>NUCLEOTIDE SEQUENCE</scope>
</reference>
<name>A0A9N7NFF0_STRHE</name>
<keyword evidence="2" id="KW-0808">Transferase</keyword>
<gene>
    <name evidence="2" type="ORF">SHERM_24370</name>
</gene>
<feature type="region of interest" description="Disordered" evidence="1">
    <location>
        <begin position="145"/>
        <end position="178"/>
    </location>
</feature>
<accession>A0A9N7NFF0</accession>
<comment type="caution">
    <text evidence="2">The sequence shown here is derived from an EMBL/GenBank/DDBJ whole genome shotgun (WGS) entry which is preliminary data.</text>
</comment>
<dbReference type="GO" id="GO:0016787">
    <property type="term" value="F:hydrolase activity"/>
    <property type="evidence" value="ECO:0007669"/>
    <property type="project" value="UniProtKB-KW"/>
</dbReference>
<protein>
    <submittedName>
        <fullName evidence="2">Protein kinase protein with adenine nucleotide alpha hydrolases-like domain</fullName>
    </submittedName>
</protein>
<sequence length="178" mass="19229">MNAAGPGDCILAINVCRNSGCFSAERALLDSCLEEYRGLCKDKQVALSGQVLKGNSIKKVLVREAKNCSASLVIVGITKLSAFGGWTSVAKYCSKKLPKTTEVISIYDGKVFFSRLSNLQLLQEPVSSLTEKVNFTNARSKFGESKMSSFDEKARFGVSDPKPGWPLLQTAGSKARPP</sequence>
<evidence type="ECO:0000313" key="2">
    <source>
        <dbReference type="EMBL" id="CAA0828675.1"/>
    </source>
</evidence>
<evidence type="ECO:0000313" key="3">
    <source>
        <dbReference type="Proteomes" id="UP001153555"/>
    </source>
</evidence>
<evidence type="ECO:0000256" key="1">
    <source>
        <dbReference type="SAM" id="MobiDB-lite"/>
    </source>
</evidence>
<organism evidence="2 3">
    <name type="scientific">Striga hermonthica</name>
    <name type="common">Purple witchweed</name>
    <name type="synonym">Buchnera hermonthica</name>
    <dbReference type="NCBI Taxonomy" id="68872"/>
    <lineage>
        <taxon>Eukaryota</taxon>
        <taxon>Viridiplantae</taxon>
        <taxon>Streptophyta</taxon>
        <taxon>Embryophyta</taxon>
        <taxon>Tracheophyta</taxon>
        <taxon>Spermatophyta</taxon>
        <taxon>Magnoliopsida</taxon>
        <taxon>eudicotyledons</taxon>
        <taxon>Gunneridae</taxon>
        <taxon>Pentapetalae</taxon>
        <taxon>asterids</taxon>
        <taxon>lamiids</taxon>
        <taxon>Lamiales</taxon>
        <taxon>Orobanchaceae</taxon>
        <taxon>Buchnereae</taxon>
        <taxon>Striga</taxon>
    </lineage>
</organism>
<dbReference type="GO" id="GO:0016301">
    <property type="term" value="F:kinase activity"/>
    <property type="evidence" value="ECO:0007669"/>
    <property type="project" value="UniProtKB-KW"/>
</dbReference>
<proteinExistence type="predicted"/>
<dbReference type="EMBL" id="CACSLK010027752">
    <property type="protein sequence ID" value="CAA0828675.1"/>
    <property type="molecule type" value="Genomic_DNA"/>
</dbReference>
<feature type="compositionally biased region" description="Basic and acidic residues" evidence="1">
    <location>
        <begin position="145"/>
        <end position="155"/>
    </location>
</feature>
<keyword evidence="2" id="KW-0378">Hydrolase</keyword>
<dbReference type="Proteomes" id="UP001153555">
    <property type="component" value="Unassembled WGS sequence"/>
</dbReference>
<dbReference type="Gene3D" id="3.40.50.620">
    <property type="entry name" value="HUPs"/>
    <property type="match status" value="1"/>
</dbReference>
<dbReference type="InterPro" id="IPR014729">
    <property type="entry name" value="Rossmann-like_a/b/a_fold"/>
</dbReference>
<keyword evidence="3" id="KW-1185">Reference proteome</keyword>
<dbReference type="AlphaFoldDB" id="A0A9N7NFF0"/>
<dbReference type="OrthoDB" id="654677at2759"/>
<dbReference type="SUPFAM" id="SSF52402">
    <property type="entry name" value="Adenine nucleotide alpha hydrolases-like"/>
    <property type="match status" value="1"/>
</dbReference>